<dbReference type="PANTHER" id="PTHR43300">
    <property type="entry name" value="ACETYLTRANSFERASE"/>
    <property type="match status" value="1"/>
</dbReference>
<dbReference type="CDD" id="cd03349">
    <property type="entry name" value="LbH_XAT"/>
    <property type="match status" value="1"/>
</dbReference>
<evidence type="ECO:0000313" key="6">
    <source>
        <dbReference type="Proteomes" id="UP000196587"/>
    </source>
</evidence>
<evidence type="ECO:0000313" key="5">
    <source>
        <dbReference type="EMBL" id="OUP34791.1"/>
    </source>
</evidence>
<comment type="similarity">
    <text evidence="1">Belongs to the transferase hexapeptide repeat family.</text>
</comment>
<dbReference type="RefSeq" id="WP_087412444.1">
    <property type="nucleotide sequence ID" value="NZ_CALIXP010000024.1"/>
</dbReference>
<organism evidence="5 6">
    <name type="scientific">Bacteroides clarus</name>
    <dbReference type="NCBI Taxonomy" id="626929"/>
    <lineage>
        <taxon>Bacteria</taxon>
        <taxon>Pseudomonadati</taxon>
        <taxon>Bacteroidota</taxon>
        <taxon>Bacteroidia</taxon>
        <taxon>Bacteroidales</taxon>
        <taxon>Bacteroidaceae</taxon>
        <taxon>Bacteroides</taxon>
    </lineage>
</organism>
<dbReference type="Pfam" id="PF00132">
    <property type="entry name" value="Hexapep"/>
    <property type="match status" value="1"/>
</dbReference>
<dbReference type="InterPro" id="IPR011004">
    <property type="entry name" value="Trimer_LpxA-like_sf"/>
</dbReference>
<keyword evidence="3" id="KW-0677">Repeat</keyword>
<dbReference type="AlphaFoldDB" id="A0A1Y4JXM6"/>
<keyword evidence="2 5" id="KW-0808">Transferase</keyword>
<proteinExistence type="inferred from homology"/>
<dbReference type="PANTHER" id="PTHR43300:SF11">
    <property type="entry name" value="ACETYLTRANSFERASE RV3034C-RELATED"/>
    <property type="match status" value="1"/>
</dbReference>
<evidence type="ECO:0000256" key="1">
    <source>
        <dbReference type="ARBA" id="ARBA00007274"/>
    </source>
</evidence>
<dbReference type="InterPro" id="IPR050179">
    <property type="entry name" value="Trans_hexapeptide_repeat"/>
</dbReference>
<dbReference type="Gene3D" id="2.160.10.10">
    <property type="entry name" value="Hexapeptide repeat proteins"/>
    <property type="match status" value="1"/>
</dbReference>
<keyword evidence="4" id="KW-0012">Acyltransferase</keyword>
<evidence type="ECO:0000256" key="2">
    <source>
        <dbReference type="ARBA" id="ARBA00022679"/>
    </source>
</evidence>
<dbReference type="EMBL" id="NFKE01000004">
    <property type="protein sequence ID" value="OUP34791.1"/>
    <property type="molecule type" value="Genomic_DNA"/>
</dbReference>
<name>A0A1Y4JXM6_9BACE</name>
<dbReference type="SUPFAM" id="SSF51161">
    <property type="entry name" value="Trimeric LpxA-like enzymes"/>
    <property type="match status" value="1"/>
</dbReference>
<dbReference type="Proteomes" id="UP000196587">
    <property type="component" value="Unassembled WGS sequence"/>
</dbReference>
<evidence type="ECO:0000256" key="3">
    <source>
        <dbReference type="ARBA" id="ARBA00022737"/>
    </source>
</evidence>
<accession>A0A1Y4JXM6</accession>
<comment type="caution">
    <text evidence="5">The sequence shown here is derived from an EMBL/GenBank/DDBJ whole genome shotgun (WGS) entry which is preliminary data.</text>
</comment>
<dbReference type="InterPro" id="IPR001451">
    <property type="entry name" value="Hexapep"/>
</dbReference>
<protein>
    <submittedName>
        <fullName evidence="5">Acetyltransferase</fullName>
    </submittedName>
</protein>
<sequence>MIKLIDKIVRVFCPRKIHIGYDVQLLGHNAIGRYCSFSTRAIFSNSVLGDYSYINYNSIVHCCHIGKFCSIGPNVVIGLGNHPTRNFVSTSPKLFLKGEFIKEDKYNQFPTVTIGNDVWIGANVTVINGITIGDGAVIGANSIVVTDIPAYSIYGGVPAKYIRKRFEQEQVDFLLKLKWWDMGDEWIKNNSHLFSDINSLMEKYGISF</sequence>
<reference evidence="6" key="1">
    <citation type="submission" date="2017-04" db="EMBL/GenBank/DDBJ databases">
        <title>Function of individual gut microbiota members based on whole genome sequencing of pure cultures obtained from chicken caecum.</title>
        <authorList>
            <person name="Medvecky M."/>
            <person name="Cejkova D."/>
            <person name="Polansky O."/>
            <person name="Karasova D."/>
            <person name="Kubasova T."/>
            <person name="Cizek A."/>
            <person name="Rychlik I."/>
        </authorList>
    </citation>
    <scope>NUCLEOTIDE SEQUENCE [LARGE SCALE GENOMIC DNA]</scope>
    <source>
        <strain evidence="6">An189</strain>
    </source>
</reference>
<gene>
    <name evidence="5" type="ORF">B5F24_06320</name>
</gene>
<dbReference type="InterPro" id="IPR018357">
    <property type="entry name" value="Hexapep_transf_CS"/>
</dbReference>
<dbReference type="GO" id="GO:0016746">
    <property type="term" value="F:acyltransferase activity"/>
    <property type="evidence" value="ECO:0007669"/>
    <property type="project" value="UniProtKB-KW"/>
</dbReference>
<evidence type="ECO:0000256" key="4">
    <source>
        <dbReference type="ARBA" id="ARBA00023315"/>
    </source>
</evidence>
<dbReference type="PROSITE" id="PS00101">
    <property type="entry name" value="HEXAPEP_TRANSFERASES"/>
    <property type="match status" value="1"/>
</dbReference>